<keyword evidence="5 8" id="KW-1133">Transmembrane helix</keyword>
<dbReference type="AlphaFoldDB" id="A0A285V2J6"/>
<dbReference type="GO" id="GO:1902201">
    <property type="term" value="P:negative regulation of bacterial-type flagellum-dependent cell motility"/>
    <property type="evidence" value="ECO:0007669"/>
    <property type="project" value="TreeGrafter"/>
</dbReference>
<dbReference type="CDD" id="cd01949">
    <property type="entry name" value="GGDEF"/>
    <property type="match status" value="1"/>
</dbReference>
<dbReference type="InterPro" id="IPR000700">
    <property type="entry name" value="PAS-assoc_C"/>
</dbReference>
<keyword evidence="3" id="KW-1003">Cell membrane</keyword>
<dbReference type="InterPro" id="IPR035965">
    <property type="entry name" value="PAS-like_dom_sf"/>
</dbReference>
<evidence type="ECO:0000259" key="9">
    <source>
        <dbReference type="PROSITE" id="PS50113"/>
    </source>
</evidence>
<dbReference type="PANTHER" id="PTHR45138">
    <property type="entry name" value="REGULATORY COMPONENTS OF SENSORY TRANSDUCTION SYSTEM"/>
    <property type="match status" value="1"/>
</dbReference>
<dbReference type="Pfam" id="PF08448">
    <property type="entry name" value="PAS_4"/>
    <property type="match status" value="1"/>
</dbReference>
<sequence>MDDVWKVLAGNLAAVALIVSIWTHLSYRFYHLPPKLRCAGLGVTMGLAAIASMLLSVRFDVGVIFDLRLAIIESAAVFGGPGAALITAIMAAGFRLYLGGAGVAPGLTAIALVFVLGSSLWFFAGRKPLSNAPSILSAAVLAGCLSITVLALLPQADFQRAVDQVGLPIVVLNFATTAAIGFFLAYFRRFTLERDILYAALTQAPDYHYVKDLKHRFVVANLNVARHNGRMRSSEMVGLTDYDLAPKERAEQLMAAEADVMRTGQALDHFEEFLIEEDKPPRWYSTSKVPLKNRQGDMVGLAGVTVDITEKKLLEQELRSSRNIMAQAMAEMSDGLAMFGPDGNIVFCNDRYRELFPKSAYARKEGAHITDIVRATVRNGERKDLPIDLDEESIQAAAKTLFINKDEVIPLADGRWLSLRTRVTEDRHVLALVSDITAMKESELSLKSFAEQMKGLAETDALTGLANRRSFDDGLQREFEAAKQTGRPLSVLLIDVDRFKAYNDRYGHLPGDVCLKSVAAAIATGVRRSGDITARFGGEEFAVLLPNTDGDMAIAIAEKIRTSIRKLSILHEDSEYGIVTVSVGATVFTPLASIGDPTELVERADLALYQAKNAGRNCVRFHRLADDYARDFA</sequence>
<keyword evidence="6 8" id="KW-0472">Membrane</keyword>
<feature type="transmembrane region" description="Helical" evidence="8">
    <location>
        <begin position="103"/>
        <end position="123"/>
    </location>
</feature>
<feature type="transmembrane region" description="Helical" evidence="8">
    <location>
        <begin position="135"/>
        <end position="153"/>
    </location>
</feature>
<dbReference type="InterPro" id="IPR043128">
    <property type="entry name" value="Rev_trsase/Diguanyl_cyclase"/>
</dbReference>
<evidence type="ECO:0000259" key="10">
    <source>
        <dbReference type="PROSITE" id="PS50887"/>
    </source>
</evidence>
<proteinExistence type="predicted"/>
<evidence type="ECO:0000256" key="7">
    <source>
        <dbReference type="ARBA" id="ARBA00034247"/>
    </source>
</evidence>
<dbReference type="NCBIfam" id="TIGR00254">
    <property type="entry name" value="GGDEF"/>
    <property type="match status" value="1"/>
</dbReference>
<accession>A0A285V2J6</accession>
<comment type="subcellular location">
    <subcellularLocation>
        <location evidence="1">Cell membrane</location>
        <topology evidence="1">Multi-pass membrane protein</topology>
    </subcellularLocation>
</comment>
<dbReference type="SUPFAM" id="SSF55785">
    <property type="entry name" value="PYP-like sensor domain (PAS domain)"/>
    <property type="match status" value="2"/>
</dbReference>
<dbReference type="Gene3D" id="3.30.70.270">
    <property type="match status" value="1"/>
</dbReference>
<dbReference type="EC" id="2.7.7.65" evidence="2"/>
<dbReference type="NCBIfam" id="TIGR00229">
    <property type="entry name" value="sensory_box"/>
    <property type="match status" value="1"/>
</dbReference>
<dbReference type="Proteomes" id="UP000219167">
    <property type="component" value="Unassembled WGS sequence"/>
</dbReference>
<dbReference type="InterPro" id="IPR050469">
    <property type="entry name" value="Diguanylate_Cyclase"/>
</dbReference>
<dbReference type="Pfam" id="PF07694">
    <property type="entry name" value="5TM-5TMR_LYT"/>
    <property type="match status" value="1"/>
</dbReference>
<dbReference type="SMART" id="SM00267">
    <property type="entry name" value="GGDEF"/>
    <property type="match status" value="1"/>
</dbReference>
<dbReference type="InterPro" id="IPR000160">
    <property type="entry name" value="GGDEF_dom"/>
</dbReference>
<dbReference type="GO" id="GO:0052621">
    <property type="term" value="F:diguanylate cyclase activity"/>
    <property type="evidence" value="ECO:0007669"/>
    <property type="project" value="UniProtKB-EC"/>
</dbReference>
<protein>
    <recommendedName>
        <fullName evidence="2">diguanylate cyclase</fullName>
        <ecNumber evidence="2">2.7.7.65</ecNumber>
    </recommendedName>
</protein>
<name>A0A285V2J6_9HYPH</name>
<feature type="transmembrane region" description="Helical" evidence="8">
    <location>
        <begin position="7"/>
        <end position="27"/>
    </location>
</feature>
<dbReference type="PROSITE" id="PS50887">
    <property type="entry name" value="GGDEF"/>
    <property type="match status" value="1"/>
</dbReference>
<feature type="transmembrane region" description="Helical" evidence="8">
    <location>
        <begin position="165"/>
        <end position="187"/>
    </location>
</feature>
<dbReference type="InterPro" id="IPR000014">
    <property type="entry name" value="PAS"/>
</dbReference>
<dbReference type="SUPFAM" id="SSF55073">
    <property type="entry name" value="Nucleotide cyclase"/>
    <property type="match status" value="1"/>
</dbReference>
<evidence type="ECO:0000256" key="3">
    <source>
        <dbReference type="ARBA" id="ARBA00022475"/>
    </source>
</evidence>
<dbReference type="PROSITE" id="PS50113">
    <property type="entry name" value="PAC"/>
    <property type="match status" value="1"/>
</dbReference>
<dbReference type="Pfam" id="PF00990">
    <property type="entry name" value="GGDEF"/>
    <property type="match status" value="1"/>
</dbReference>
<gene>
    <name evidence="11" type="ORF">SAMN05892877_1508</name>
</gene>
<dbReference type="InterPro" id="IPR011620">
    <property type="entry name" value="Sig_transdc_His_kinase_LytS_TM"/>
</dbReference>
<dbReference type="CDD" id="cd00130">
    <property type="entry name" value="PAS"/>
    <property type="match status" value="1"/>
</dbReference>
<dbReference type="OrthoDB" id="9812260at2"/>
<feature type="transmembrane region" description="Helical" evidence="8">
    <location>
        <begin position="39"/>
        <end position="57"/>
    </location>
</feature>
<evidence type="ECO:0000256" key="8">
    <source>
        <dbReference type="SAM" id="Phobius"/>
    </source>
</evidence>
<feature type="domain" description="PAC" evidence="9">
    <location>
        <begin position="268"/>
        <end position="320"/>
    </location>
</feature>
<dbReference type="GO" id="GO:0043709">
    <property type="term" value="P:cell adhesion involved in single-species biofilm formation"/>
    <property type="evidence" value="ECO:0007669"/>
    <property type="project" value="TreeGrafter"/>
</dbReference>
<evidence type="ECO:0000256" key="4">
    <source>
        <dbReference type="ARBA" id="ARBA00022692"/>
    </source>
</evidence>
<dbReference type="GO" id="GO:0071555">
    <property type="term" value="P:cell wall organization"/>
    <property type="evidence" value="ECO:0007669"/>
    <property type="project" value="InterPro"/>
</dbReference>
<comment type="catalytic activity">
    <reaction evidence="7">
        <text>2 GTP = 3',3'-c-di-GMP + 2 diphosphate</text>
        <dbReference type="Rhea" id="RHEA:24898"/>
        <dbReference type="ChEBI" id="CHEBI:33019"/>
        <dbReference type="ChEBI" id="CHEBI:37565"/>
        <dbReference type="ChEBI" id="CHEBI:58805"/>
        <dbReference type="EC" id="2.7.7.65"/>
    </reaction>
</comment>
<dbReference type="InterPro" id="IPR029787">
    <property type="entry name" value="Nucleotide_cyclase"/>
</dbReference>
<evidence type="ECO:0000256" key="2">
    <source>
        <dbReference type="ARBA" id="ARBA00012528"/>
    </source>
</evidence>
<dbReference type="GO" id="GO:0000155">
    <property type="term" value="F:phosphorelay sensor kinase activity"/>
    <property type="evidence" value="ECO:0007669"/>
    <property type="project" value="InterPro"/>
</dbReference>
<dbReference type="RefSeq" id="WP_097143441.1">
    <property type="nucleotide sequence ID" value="NZ_OBQD01000050.1"/>
</dbReference>
<dbReference type="EMBL" id="OBQD01000050">
    <property type="protein sequence ID" value="SOC48322.1"/>
    <property type="molecule type" value="Genomic_DNA"/>
</dbReference>
<dbReference type="InterPro" id="IPR013656">
    <property type="entry name" value="PAS_4"/>
</dbReference>
<evidence type="ECO:0000256" key="1">
    <source>
        <dbReference type="ARBA" id="ARBA00004651"/>
    </source>
</evidence>
<dbReference type="PANTHER" id="PTHR45138:SF9">
    <property type="entry name" value="DIGUANYLATE CYCLASE DGCM-RELATED"/>
    <property type="match status" value="1"/>
</dbReference>
<reference evidence="11 12" key="1">
    <citation type="submission" date="2017-08" db="EMBL/GenBank/DDBJ databases">
        <authorList>
            <person name="de Groot N.N."/>
        </authorList>
    </citation>
    <scope>NUCLEOTIDE SEQUENCE [LARGE SCALE GENOMIC DNA]</scope>
    <source>
        <strain evidence="11 12">JC85</strain>
    </source>
</reference>
<feature type="domain" description="GGDEF" evidence="10">
    <location>
        <begin position="487"/>
        <end position="624"/>
    </location>
</feature>
<dbReference type="Gene3D" id="3.30.450.20">
    <property type="entry name" value="PAS domain"/>
    <property type="match status" value="2"/>
</dbReference>
<organism evidence="11 12">
    <name type="scientific">Rhizobium subbaraonis</name>
    <dbReference type="NCBI Taxonomy" id="908946"/>
    <lineage>
        <taxon>Bacteria</taxon>
        <taxon>Pseudomonadati</taxon>
        <taxon>Pseudomonadota</taxon>
        <taxon>Alphaproteobacteria</taxon>
        <taxon>Hyphomicrobiales</taxon>
        <taxon>Rhizobiaceae</taxon>
        <taxon>Rhizobium/Agrobacterium group</taxon>
        <taxon>Rhizobium</taxon>
    </lineage>
</organism>
<evidence type="ECO:0000313" key="11">
    <source>
        <dbReference type="EMBL" id="SOC48322.1"/>
    </source>
</evidence>
<keyword evidence="12" id="KW-1185">Reference proteome</keyword>
<evidence type="ECO:0000256" key="6">
    <source>
        <dbReference type="ARBA" id="ARBA00023136"/>
    </source>
</evidence>
<evidence type="ECO:0000313" key="12">
    <source>
        <dbReference type="Proteomes" id="UP000219167"/>
    </source>
</evidence>
<dbReference type="GO" id="GO:0005886">
    <property type="term" value="C:plasma membrane"/>
    <property type="evidence" value="ECO:0007669"/>
    <property type="project" value="UniProtKB-SubCell"/>
</dbReference>
<keyword evidence="4 8" id="KW-0812">Transmembrane</keyword>
<evidence type="ECO:0000256" key="5">
    <source>
        <dbReference type="ARBA" id="ARBA00022989"/>
    </source>
</evidence>
<feature type="transmembrane region" description="Helical" evidence="8">
    <location>
        <begin position="69"/>
        <end position="97"/>
    </location>
</feature>
<dbReference type="Pfam" id="PF12860">
    <property type="entry name" value="PAS_7"/>
    <property type="match status" value="1"/>
</dbReference>
<dbReference type="FunFam" id="3.30.70.270:FF:000001">
    <property type="entry name" value="Diguanylate cyclase domain protein"/>
    <property type="match status" value="1"/>
</dbReference>